<dbReference type="EMBL" id="SRLO01000055">
    <property type="protein sequence ID" value="TNN80441.1"/>
    <property type="molecule type" value="Genomic_DNA"/>
</dbReference>
<name>A0A4Z2IRH9_9TELE</name>
<dbReference type="Proteomes" id="UP000314294">
    <property type="component" value="Unassembled WGS sequence"/>
</dbReference>
<comment type="caution">
    <text evidence="1">The sequence shown here is derived from an EMBL/GenBank/DDBJ whole genome shotgun (WGS) entry which is preliminary data.</text>
</comment>
<proteinExistence type="predicted"/>
<gene>
    <name evidence="1" type="ORF">EYF80_009465</name>
</gene>
<sequence length="96" mass="10538">MVASTRLMISRVAVGSAASTVDPHRHSSSLPQHAPSCWLFRHNTPTSVPVPAVCQGHKYSNLTEVTGSRRCINTDTIRAWGMLSTPRFPSRRKNPA</sequence>
<evidence type="ECO:0000313" key="2">
    <source>
        <dbReference type="Proteomes" id="UP000314294"/>
    </source>
</evidence>
<protein>
    <submittedName>
        <fullName evidence="1">Uncharacterized protein</fullName>
    </submittedName>
</protein>
<keyword evidence="2" id="KW-1185">Reference proteome</keyword>
<reference evidence="1 2" key="1">
    <citation type="submission" date="2019-03" db="EMBL/GenBank/DDBJ databases">
        <title>First draft genome of Liparis tanakae, snailfish: a comprehensive survey of snailfish specific genes.</title>
        <authorList>
            <person name="Kim W."/>
            <person name="Song I."/>
            <person name="Jeong J.-H."/>
            <person name="Kim D."/>
            <person name="Kim S."/>
            <person name="Ryu S."/>
            <person name="Song J.Y."/>
            <person name="Lee S.K."/>
        </authorList>
    </citation>
    <scope>NUCLEOTIDE SEQUENCE [LARGE SCALE GENOMIC DNA]</scope>
    <source>
        <tissue evidence="1">Muscle</tissue>
    </source>
</reference>
<organism evidence="1 2">
    <name type="scientific">Liparis tanakae</name>
    <name type="common">Tanaka's snailfish</name>
    <dbReference type="NCBI Taxonomy" id="230148"/>
    <lineage>
        <taxon>Eukaryota</taxon>
        <taxon>Metazoa</taxon>
        <taxon>Chordata</taxon>
        <taxon>Craniata</taxon>
        <taxon>Vertebrata</taxon>
        <taxon>Euteleostomi</taxon>
        <taxon>Actinopterygii</taxon>
        <taxon>Neopterygii</taxon>
        <taxon>Teleostei</taxon>
        <taxon>Neoteleostei</taxon>
        <taxon>Acanthomorphata</taxon>
        <taxon>Eupercaria</taxon>
        <taxon>Perciformes</taxon>
        <taxon>Cottioidei</taxon>
        <taxon>Cottales</taxon>
        <taxon>Liparidae</taxon>
        <taxon>Liparis</taxon>
    </lineage>
</organism>
<dbReference type="AlphaFoldDB" id="A0A4Z2IRH9"/>
<accession>A0A4Z2IRH9</accession>
<evidence type="ECO:0000313" key="1">
    <source>
        <dbReference type="EMBL" id="TNN80441.1"/>
    </source>
</evidence>